<proteinExistence type="predicted"/>
<evidence type="ECO:0000313" key="1">
    <source>
        <dbReference type="EMBL" id="OAX40562.1"/>
    </source>
</evidence>
<dbReference type="AlphaFoldDB" id="A0A1B7N6S9"/>
<name>A0A1B7N6S9_9AGAM</name>
<evidence type="ECO:0000313" key="2">
    <source>
        <dbReference type="Proteomes" id="UP000092154"/>
    </source>
</evidence>
<keyword evidence="2" id="KW-1185">Reference proteome</keyword>
<dbReference type="OrthoDB" id="2630770at2759"/>
<dbReference type="STRING" id="1314800.A0A1B7N6S9"/>
<gene>
    <name evidence="1" type="ORF">K503DRAFT_599353</name>
</gene>
<accession>A0A1B7N6S9</accession>
<organism evidence="1 2">
    <name type="scientific">Rhizopogon vinicolor AM-OR11-026</name>
    <dbReference type="NCBI Taxonomy" id="1314800"/>
    <lineage>
        <taxon>Eukaryota</taxon>
        <taxon>Fungi</taxon>
        <taxon>Dikarya</taxon>
        <taxon>Basidiomycota</taxon>
        <taxon>Agaricomycotina</taxon>
        <taxon>Agaricomycetes</taxon>
        <taxon>Agaricomycetidae</taxon>
        <taxon>Boletales</taxon>
        <taxon>Suillineae</taxon>
        <taxon>Rhizopogonaceae</taxon>
        <taxon>Rhizopogon</taxon>
    </lineage>
</organism>
<dbReference type="Proteomes" id="UP000092154">
    <property type="component" value="Unassembled WGS sequence"/>
</dbReference>
<sequence>MLAANPGVVRSVGLIKLRPTRCKPCRILPYVLLPGKPEGVPAKFHQRAVALCERMGDMDGNILFQEPTSDRALSELEGVETVKPKRAL</sequence>
<dbReference type="InParanoid" id="A0A1B7N6S9"/>
<protein>
    <submittedName>
        <fullName evidence="1">Uncharacterized protein</fullName>
    </submittedName>
</protein>
<dbReference type="EMBL" id="KV448207">
    <property type="protein sequence ID" value="OAX40562.1"/>
    <property type="molecule type" value="Genomic_DNA"/>
</dbReference>
<reference evidence="1 2" key="1">
    <citation type="submission" date="2016-06" db="EMBL/GenBank/DDBJ databases">
        <title>Comparative genomics of the ectomycorrhizal sister species Rhizopogon vinicolor and Rhizopogon vesiculosus (Basidiomycota: Boletales) reveals a divergence of the mating type B locus.</title>
        <authorList>
            <consortium name="DOE Joint Genome Institute"/>
            <person name="Mujic A.B."/>
            <person name="Kuo A."/>
            <person name="Tritt A."/>
            <person name="Lipzen A."/>
            <person name="Chen C."/>
            <person name="Johnson J."/>
            <person name="Sharma A."/>
            <person name="Barry K."/>
            <person name="Grigoriev I.V."/>
            <person name="Spatafora J.W."/>
        </authorList>
    </citation>
    <scope>NUCLEOTIDE SEQUENCE [LARGE SCALE GENOMIC DNA]</scope>
    <source>
        <strain evidence="1 2">AM-OR11-026</strain>
    </source>
</reference>